<dbReference type="GeneID" id="63833654"/>
<evidence type="ECO:0000313" key="1">
    <source>
        <dbReference type="EMBL" id="KAF3771426.1"/>
    </source>
</evidence>
<sequence length="70" mass="7850">FEKMKYALRCSITCMKKLNYMKAEEAEAERVCIAAEVQAVVAEESAVVAEDSFFESFDWNFVDLGGSVVD</sequence>
<dbReference type="AlphaFoldDB" id="A0A9P5CW45"/>
<dbReference type="Proteomes" id="UP000803844">
    <property type="component" value="Unassembled WGS sequence"/>
</dbReference>
<dbReference type="EMBL" id="MU032344">
    <property type="protein sequence ID" value="KAF3771426.1"/>
    <property type="molecule type" value="Genomic_DNA"/>
</dbReference>
<gene>
    <name evidence="1" type="ORF">M406DRAFT_248350</name>
</gene>
<organism evidence="1 2">
    <name type="scientific">Cryphonectria parasitica (strain ATCC 38755 / EP155)</name>
    <dbReference type="NCBI Taxonomy" id="660469"/>
    <lineage>
        <taxon>Eukaryota</taxon>
        <taxon>Fungi</taxon>
        <taxon>Dikarya</taxon>
        <taxon>Ascomycota</taxon>
        <taxon>Pezizomycotina</taxon>
        <taxon>Sordariomycetes</taxon>
        <taxon>Sordariomycetidae</taxon>
        <taxon>Diaporthales</taxon>
        <taxon>Cryphonectriaceae</taxon>
        <taxon>Cryphonectria-Endothia species complex</taxon>
        <taxon>Cryphonectria</taxon>
    </lineage>
</organism>
<proteinExistence type="predicted"/>
<feature type="non-terminal residue" evidence="1">
    <location>
        <position position="1"/>
    </location>
</feature>
<dbReference type="RefSeq" id="XP_040782387.1">
    <property type="nucleotide sequence ID" value="XM_040916525.1"/>
</dbReference>
<protein>
    <submittedName>
        <fullName evidence="1">Uncharacterized protein</fullName>
    </submittedName>
</protein>
<reference evidence="1" key="1">
    <citation type="journal article" date="2020" name="Phytopathology">
        <title>Genome sequence of the chestnut blight fungus Cryphonectria parasitica EP155: A fundamental resource for an archetypical invasive plant pathogen.</title>
        <authorList>
            <person name="Crouch J.A."/>
            <person name="Dawe A."/>
            <person name="Aerts A."/>
            <person name="Barry K."/>
            <person name="Churchill A.C.L."/>
            <person name="Grimwood J."/>
            <person name="Hillman B."/>
            <person name="Milgroom M.G."/>
            <person name="Pangilinan J."/>
            <person name="Smith M."/>
            <person name="Salamov A."/>
            <person name="Schmutz J."/>
            <person name="Yadav J."/>
            <person name="Grigoriev I.V."/>
            <person name="Nuss D."/>
        </authorList>
    </citation>
    <scope>NUCLEOTIDE SEQUENCE</scope>
    <source>
        <strain evidence="1">EP155</strain>
    </source>
</reference>
<keyword evidence="2" id="KW-1185">Reference proteome</keyword>
<accession>A0A9P5CW45</accession>
<comment type="caution">
    <text evidence="1">The sequence shown here is derived from an EMBL/GenBank/DDBJ whole genome shotgun (WGS) entry which is preliminary data.</text>
</comment>
<name>A0A9P5CW45_CRYP1</name>
<evidence type="ECO:0000313" key="2">
    <source>
        <dbReference type="Proteomes" id="UP000803844"/>
    </source>
</evidence>